<comment type="caution">
    <text evidence="1">The sequence shown here is derived from an EMBL/GenBank/DDBJ whole genome shotgun (WGS) entry which is preliminary data.</text>
</comment>
<evidence type="ECO:0000313" key="2">
    <source>
        <dbReference type="Proteomes" id="UP000008947"/>
    </source>
</evidence>
<dbReference type="HOGENOM" id="CLU_1159314_0_0_5"/>
<keyword evidence="2" id="KW-1185">Reference proteome</keyword>
<protein>
    <submittedName>
        <fullName evidence="1">Uncharacterized protein</fullName>
    </submittedName>
</protein>
<dbReference type="RefSeq" id="WP_006924743.1">
    <property type="nucleotide sequence ID" value="NZ_JH725027.1"/>
</dbReference>
<accession>J0Q2J5</accession>
<proteinExistence type="predicted"/>
<dbReference type="AlphaFoldDB" id="J0Q2J5"/>
<sequence>MVGQSLDTIGPIYFKQGYSGYIGLQNNGNGVHSFNFSIWDTKKWKSGPCYLFSHEGSGVQCHIRVPWKIGRQYKIEVSRKGNLVTGTVTDLLNGKTTIVGVIEVPNTFGKLYASSGFVEEYSQGTNELSSCFAMGPQSSIFANPIGDGKVKAKQYTYSYGNCNDHRVVQTACHDEACTNAINLGGIAPSNAFEVPLINERNISVQTLSHALKKEDLVVIHSYDGHWAKNIFFPQAGAFK</sequence>
<dbReference type="eggNOG" id="ENOG5032W5W">
    <property type="taxonomic scope" value="Bacteria"/>
</dbReference>
<dbReference type="Pfam" id="PF11958">
    <property type="entry name" value="DUF3472"/>
    <property type="match status" value="1"/>
</dbReference>
<gene>
    <name evidence="1" type="ORF">MCQ_01657</name>
</gene>
<dbReference type="Gene3D" id="2.60.120.1230">
    <property type="match status" value="1"/>
</dbReference>
<dbReference type="Proteomes" id="UP000008947">
    <property type="component" value="Unassembled WGS sequence"/>
</dbReference>
<dbReference type="PATRIC" id="fig|1094563.3.peg.1896"/>
<name>J0Q2J5_9HYPH</name>
<reference evidence="1 2" key="1">
    <citation type="submission" date="2012-03" db="EMBL/GenBank/DDBJ databases">
        <title>The Genome Sequence of Bartonella washoensis Sb944nv.</title>
        <authorList>
            <consortium name="The Broad Institute Genome Sequencing Platform"/>
            <consortium name="The Broad Institute Genome Sequencing Center for Infectious Disease"/>
            <person name="Feldgarden M."/>
            <person name="Kirby J."/>
            <person name="Kosoy M."/>
            <person name="Birtles R."/>
            <person name="Probert W.S."/>
            <person name="Chiaraviglio L."/>
            <person name="Young S.K."/>
            <person name="Zeng Q."/>
            <person name="Gargeya S."/>
            <person name="Fitzgerald M."/>
            <person name="Haas B."/>
            <person name="Abouelleil A."/>
            <person name="Alvarado L."/>
            <person name="Arachchi H.M."/>
            <person name="Berlin A."/>
            <person name="Chapman S.B."/>
            <person name="Gearin G."/>
            <person name="Goldberg J."/>
            <person name="Griggs A."/>
            <person name="Gujja S."/>
            <person name="Hansen M."/>
            <person name="Heiman D."/>
            <person name="Howarth C."/>
            <person name="Larimer J."/>
            <person name="Lui A."/>
            <person name="MacDonald P.J.P."/>
            <person name="McCowen C."/>
            <person name="Montmayeur A."/>
            <person name="Murphy C."/>
            <person name="Neiman D."/>
            <person name="Pearson M."/>
            <person name="Priest M."/>
            <person name="Roberts A."/>
            <person name="Saif S."/>
            <person name="Shea T."/>
            <person name="Sisk P."/>
            <person name="Stolte C."/>
            <person name="Sykes S."/>
            <person name="Wortman J."/>
            <person name="Nusbaum C."/>
            <person name="Birren B."/>
        </authorList>
    </citation>
    <scope>NUCLEOTIDE SEQUENCE [LARGE SCALE GENOMIC DNA]</scope>
    <source>
        <strain evidence="1 2">Sb944nv</strain>
    </source>
</reference>
<organism evidence="1 2">
    <name type="scientific">Candidatus Bartonella washoeensis Sb944nv</name>
    <dbReference type="NCBI Taxonomy" id="1094563"/>
    <lineage>
        <taxon>Bacteria</taxon>
        <taxon>Pseudomonadati</taxon>
        <taxon>Pseudomonadota</taxon>
        <taxon>Alphaproteobacteria</taxon>
        <taxon>Hyphomicrobiales</taxon>
        <taxon>Bartonellaceae</taxon>
        <taxon>Bartonella</taxon>
    </lineage>
</organism>
<dbReference type="InterPro" id="IPR021862">
    <property type="entry name" value="DUF3472"/>
</dbReference>
<evidence type="ECO:0000313" key="1">
    <source>
        <dbReference type="EMBL" id="EJF76794.1"/>
    </source>
</evidence>
<dbReference type="EMBL" id="AILU01000053">
    <property type="protein sequence ID" value="EJF76794.1"/>
    <property type="molecule type" value="Genomic_DNA"/>
</dbReference>